<proteinExistence type="inferred from homology"/>
<name>A0A819LGI6_9BILA</name>
<dbReference type="EC" id="2.5.1.46" evidence="5"/>
<dbReference type="GO" id="GO:0005737">
    <property type="term" value="C:cytoplasm"/>
    <property type="evidence" value="ECO:0007669"/>
    <property type="project" value="TreeGrafter"/>
</dbReference>
<dbReference type="PANTHER" id="PTHR11703:SF0">
    <property type="entry name" value="DEOXYHYPUSINE SYNTHASE"/>
    <property type="match status" value="1"/>
</dbReference>
<protein>
    <recommendedName>
        <fullName evidence="5">deoxyhypusine synthase</fullName>
        <ecNumber evidence="5">2.5.1.46</ecNumber>
    </recommendedName>
</protein>
<accession>A0A819LGI6</accession>
<evidence type="ECO:0000256" key="4">
    <source>
        <dbReference type="ARBA" id="ARBA00009892"/>
    </source>
</evidence>
<dbReference type="Pfam" id="PF01916">
    <property type="entry name" value="DS"/>
    <property type="match status" value="1"/>
</dbReference>
<evidence type="ECO:0000256" key="5">
    <source>
        <dbReference type="ARBA" id="ARBA00012683"/>
    </source>
</evidence>
<dbReference type="SUPFAM" id="SSF52467">
    <property type="entry name" value="DHS-like NAD/FAD-binding domain"/>
    <property type="match status" value="1"/>
</dbReference>
<evidence type="ECO:0000256" key="8">
    <source>
        <dbReference type="ARBA" id="ARBA00023256"/>
    </source>
</evidence>
<evidence type="ECO:0000256" key="2">
    <source>
        <dbReference type="ARBA" id="ARBA00001911"/>
    </source>
</evidence>
<dbReference type="EMBL" id="CAJOAZ010002842">
    <property type="protein sequence ID" value="CAF3964291.1"/>
    <property type="molecule type" value="Genomic_DNA"/>
</dbReference>
<comment type="caution">
    <text evidence="9">The sequence shown here is derived from an EMBL/GenBank/DDBJ whole genome shotgun (WGS) entry which is preliminary data.</text>
</comment>
<dbReference type="Proteomes" id="UP000663844">
    <property type="component" value="Unassembled WGS sequence"/>
</dbReference>
<evidence type="ECO:0000313" key="9">
    <source>
        <dbReference type="EMBL" id="CAF3964291.1"/>
    </source>
</evidence>
<organism evidence="9 10">
    <name type="scientific">Adineta steineri</name>
    <dbReference type="NCBI Taxonomy" id="433720"/>
    <lineage>
        <taxon>Eukaryota</taxon>
        <taxon>Metazoa</taxon>
        <taxon>Spiralia</taxon>
        <taxon>Gnathifera</taxon>
        <taxon>Rotifera</taxon>
        <taxon>Eurotatoria</taxon>
        <taxon>Bdelloidea</taxon>
        <taxon>Adinetida</taxon>
        <taxon>Adinetidae</taxon>
        <taxon>Adineta</taxon>
    </lineage>
</organism>
<dbReference type="PANTHER" id="PTHR11703">
    <property type="entry name" value="DEOXYHYPUSINE SYNTHASE"/>
    <property type="match status" value="1"/>
</dbReference>
<dbReference type="GO" id="GO:0034038">
    <property type="term" value="F:deoxyhypusine synthase activity"/>
    <property type="evidence" value="ECO:0007669"/>
    <property type="project" value="UniProtKB-EC"/>
</dbReference>
<evidence type="ECO:0000313" key="10">
    <source>
        <dbReference type="Proteomes" id="UP000663844"/>
    </source>
</evidence>
<dbReference type="NCBIfam" id="TIGR00321">
    <property type="entry name" value="dhys"/>
    <property type="match status" value="1"/>
</dbReference>
<comment type="cofactor">
    <cofactor evidence="2">
        <name>NAD(+)</name>
        <dbReference type="ChEBI" id="CHEBI:57540"/>
    </cofactor>
</comment>
<dbReference type="AlphaFoldDB" id="A0A819LGI6"/>
<comment type="catalytic activity">
    <reaction evidence="1">
        <text>[eIF5A protein]-L-lysine + spermidine = [eIF5A protein]-deoxyhypusine + propane-1,3-diamine</text>
        <dbReference type="Rhea" id="RHEA:33299"/>
        <dbReference type="Rhea" id="RHEA-COMP:10143"/>
        <dbReference type="Rhea" id="RHEA-COMP:10144"/>
        <dbReference type="ChEBI" id="CHEBI:29969"/>
        <dbReference type="ChEBI" id="CHEBI:57484"/>
        <dbReference type="ChEBI" id="CHEBI:57834"/>
        <dbReference type="ChEBI" id="CHEBI:82657"/>
        <dbReference type="EC" id="2.5.1.46"/>
    </reaction>
</comment>
<dbReference type="InterPro" id="IPR002773">
    <property type="entry name" value="Deoxyhypusine_synthase"/>
</dbReference>
<keyword evidence="8" id="KW-0386">Hypusine biosynthesis</keyword>
<sequence length="360" mass="40928">MSMNETFYTQAHRYYHVYRVEEMSNAGRAAHESIFKKSDKTYLKNRKPIIGYDFNQGVKYESLFDSFLQQGFQATNLARAIDIVNLMIIKKHEKETNCKIFLGYTSNMVSCGNREIIRYLVQQKKVDCIVTTAGGIEEDIIKCFASTYNGDFNLNGIELRQKAISRIGNLLIPNDNYSEFEQFLMPILDYMLKEQTTNNINWTPSKMIEYMGEKINNEESIYYWAWKNNIPVFCPAITDGSIGDLIFFHSLKTSGLKIDIAEDIQKINMLAINSLHTGMLILGGGIVKHHIFNANAMRSRADYAVVINTAMEYDGSDSGANLDEAVSWAKIRPNAQTVKVFGDASILFPLLVARTFAQNN</sequence>
<evidence type="ECO:0000256" key="3">
    <source>
        <dbReference type="ARBA" id="ARBA00005041"/>
    </source>
</evidence>
<evidence type="ECO:0000256" key="1">
    <source>
        <dbReference type="ARBA" id="ARBA00000952"/>
    </source>
</evidence>
<comment type="similarity">
    <text evidence="4">Belongs to the deoxyhypusine synthase family.</text>
</comment>
<dbReference type="Gene3D" id="3.40.910.10">
    <property type="entry name" value="Deoxyhypusine synthase"/>
    <property type="match status" value="1"/>
</dbReference>
<evidence type="ECO:0000256" key="7">
    <source>
        <dbReference type="ARBA" id="ARBA00023027"/>
    </source>
</evidence>
<evidence type="ECO:0000256" key="6">
    <source>
        <dbReference type="ARBA" id="ARBA00022679"/>
    </source>
</evidence>
<keyword evidence="6" id="KW-0808">Transferase</keyword>
<reference evidence="9" key="1">
    <citation type="submission" date="2021-02" db="EMBL/GenBank/DDBJ databases">
        <authorList>
            <person name="Nowell W R."/>
        </authorList>
    </citation>
    <scope>NUCLEOTIDE SEQUENCE</scope>
</reference>
<keyword evidence="7" id="KW-0520">NAD</keyword>
<gene>
    <name evidence="9" type="ORF">OXD698_LOCUS27441</name>
</gene>
<dbReference type="InterPro" id="IPR036982">
    <property type="entry name" value="Deoxyhypusine_synthase_sf"/>
</dbReference>
<comment type="pathway">
    <text evidence="3">Protein modification; eIF5A hypusination.</text>
</comment>
<dbReference type="InterPro" id="IPR029035">
    <property type="entry name" value="DHS-like_NAD/FAD-binding_dom"/>
</dbReference>
<dbReference type="FunFam" id="3.40.910.10:FF:000001">
    <property type="entry name" value="Probable deoxyhypusine synthase"/>
    <property type="match status" value="1"/>
</dbReference>